<dbReference type="InterPro" id="IPR032696">
    <property type="entry name" value="SQ_cyclase_C"/>
</dbReference>
<evidence type="ECO:0000313" key="3">
    <source>
        <dbReference type="Proteomes" id="UP000183413"/>
    </source>
</evidence>
<dbReference type="EMBL" id="FOVH01000004">
    <property type="protein sequence ID" value="SFO10186.1"/>
    <property type="molecule type" value="Genomic_DNA"/>
</dbReference>
<dbReference type="InterPro" id="IPR050148">
    <property type="entry name" value="Terpene_synthase-like"/>
</dbReference>
<dbReference type="STRING" id="1993.SAMN04489713_104100"/>
<gene>
    <name evidence="2" type="ORF">SAMN04489713_104100</name>
</gene>
<dbReference type="UniPathway" id="UPA00337"/>
<name>A0A1I5EFV6_9ACTN</name>
<dbReference type="Pfam" id="PF13243">
    <property type="entry name" value="SQHop_cyclase_C"/>
    <property type="match status" value="1"/>
</dbReference>
<dbReference type="GO" id="GO:0016740">
    <property type="term" value="F:transferase activity"/>
    <property type="evidence" value="ECO:0007669"/>
    <property type="project" value="UniProtKB-KW"/>
</dbReference>
<feature type="domain" description="Squalene cyclase C-terminal" evidence="1">
    <location>
        <begin position="389"/>
        <end position="469"/>
    </location>
</feature>
<dbReference type="Gene3D" id="1.50.10.160">
    <property type="match status" value="1"/>
</dbReference>
<dbReference type="GO" id="GO:0010333">
    <property type="term" value="F:terpene synthase activity"/>
    <property type="evidence" value="ECO:0007669"/>
    <property type="project" value="InterPro"/>
</dbReference>
<reference evidence="2 3" key="1">
    <citation type="submission" date="2016-10" db="EMBL/GenBank/DDBJ databases">
        <authorList>
            <person name="de Groot N.N."/>
        </authorList>
    </citation>
    <scope>NUCLEOTIDE SEQUENCE [LARGE SCALE GENOMIC DNA]</scope>
    <source>
        <strain evidence="2 3">DSM 43067</strain>
    </source>
</reference>
<dbReference type="PANTHER" id="PTHR31739:SF25">
    <property type="entry name" value="(E,E)-GERANYLLINALOOL SYNTHASE"/>
    <property type="match status" value="1"/>
</dbReference>
<keyword evidence="3" id="KW-1185">Reference proteome</keyword>
<accession>A0A1I5EFV6</accession>
<dbReference type="eggNOG" id="COG1657">
    <property type="taxonomic scope" value="Bacteria"/>
</dbReference>
<dbReference type="InParanoid" id="A0A1I5EFV6"/>
<proteinExistence type="predicted"/>
<dbReference type="SUPFAM" id="SSF48239">
    <property type="entry name" value="Terpenoid cyclases/Protein prenyltransferases"/>
    <property type="match status" value="1"/>
</dbReference>
<dbReference type="Proteomes" id="UP000183413">
    <property type="component" value="Unassembled WGS sequence"/>
</dbReference>
<sequence length="567" mass="60272">MTLDATPDCAGLVDIIVSAQKIVDDLTERPWGSSSPSVYETGRLVSLAPWLTGHGERLRFLLAEQRPDGGWGLPDDGYALVPTLSATEALLSALGADPFRMGPTGIPVADVARAAARGLGLLSRWLAPGRVLDLPDMPAIEHIVPHLLERINARLDERAMRRIPGLGPWTAPDHRLRAPGGMAGELLPVVRELLERGDPIPAKLLHALEIAGESAHGTGSVVPGPSGTVGASPAATAAWLGHEPDPHDDARARARRYLEAGVAQYKGPVPVATPITEFERGWVLSWLARAGVPVKAPPRLTAELRAALGSAGTGGGEGLPPDADTTSGVLYALSLLGSPCAPDLLSQYEMDTHFCTWQGENGRSVTTNAHVLEAFGHFLETTGGGTAAHRYSAPMFKITSWLCERQEADGSWRDRWHASPYYATCCAVLALERYGSGAGRAGSVDRAVRWVLGSQRTDGGWGRWDGTIEETAYAVHILLLAGSVREPLRDDCLRAASRGGAFIRSALTVGSTADAADAPQTIGQMLSNSNNPPLWHDKDTYLPATIVSAVTFAALALLQEYRRGSLV</sequence>
<evidence type="ECO:0000313" key="2">
    <source>
        <dbReference type="EMBL" id="SFO10186.1"/>
    </source>
</evidence>
<dbReference type="AlphaFoldDB" id="A0A1I5EFV6"/>
<organism evidence="2 3">
    <name type="scientific">Actinomadura madurae</name>
    <dbReference type="NCBI Taxonomy" id="1993"/>
    <lineage>
        <taxon>Bacteria</taxon>
        <taxon>Bacillati</taxon>
        <taxon>Actinomycetota</taxon>
        <taxon>Actinomycetes</taxon>
        <taxon>Streptosporangiales</taxon>
        <taxon>Thermomonosporaceae</taxon>
        <taxon>Actinomadura</taxon>
    </lineage>
</organism>
<evidence type="ECO:0000259" key="1">
    <source>
        <dbReference type="Pfam" id="PF13243"/>
    </source>
</evidence>
<protein>
    <submittedName>
        <fullName evidence="2">Prenyltransferase and squalene oxidase repeat-containing protein</fullName>
    </submittedName>
</protein>
<dbReference type="InterPro" id="IPR008930">
    <property type="entry name" value="Terpenoid_cyclase/PrenylTrfase"/>
</dbReference>
<dbReference type="GO" id="GO:0016102">
    <property type="term" value="P:diterpenoid biosynthetic process"/>
    <property type="evidence" value="ECO:0007669"/>
    <property type="project" value="TreeGrafter"/>
</dbReference>
<dbReference type="PANTHER" id="PTHR31739">
    <property type="entry name" value="ENT-COPALYL DIPHOSPHATE SYNTHASE, CHLOROPLASTIC"/>
    <property type="match status" value="1"/>
</dbReference>
<keyword evidence="2" id="KW-0808">Transferase</keyword>
<dbReference type="RefSeq" id="WP_256255332.1">
    <property type="nucleotide sequence ID" value="NZ_FOVH01000004.1"/>
</dbReference>
<dbReference type="GO" id="GO:0000287">
    <property type="term" value="F:magnesium ion binding"/>
    <property type="evidence" value="ECO:0007669"/>
    <property type="project" value="TreeGrafter"/>
</dbReference>
<dbReference type="Gene3D" id="1.50.10.20">
    <property type="match status" value="1"/>
</dbReference>